<dbReference type="PANTHER" id="PTHR36000">
    <property type="entry name" value="DEFECTIVE 1273 PROTEIN, PUTATIVE-RELATED"/>
    <property type="match status" value="1"/>
</dbReference>
<feature type="transmembrane region" description="Helical" evidence="1">
    <location>
        <begin position="102"/>
        <end position="123"/>
    </location>
</feature>
<dbReference type="AlphaFoldDB" id="A0A834T909"/>
<feature type="transmembrane region" description="Helical" evidence="1">
    <location>
        <begin position="166"/>
        <end position="190"/>
    </location>
</feature>
<accession>A0A834T909</accession>
<keyword evidence="1" id="KW-1133">Transmembrane helix</keyword>
<dbReference type="EMBL" id="JAAIUW010000009">
    <property type="protein sequence ID" value="KAF7817407.1"/>
    <property type="molecule type" value="Genomic_DNA"/>
</dbReference>
<evidence type="ECO:0000256" key="1">
    <source>
        <dbReference type="SAM" id="Phobius"/>
    </source>
</evidence>
<evidence type="ECO:0000313" key="2">
    <source>
        <dbReference type="EMBL" id="KAF7817407.1"/>
    </source>
</evidence>
<proteinExistence type="predicted"/>
<keyword evidence="1" id="KW-0812">Transmembrane</keyword>
<dbReference type="OrthoDB" id="742048at2759"/>
<dbReference type="PANTHER" id="PTHR36000:SF3">
    <property type="entry name" value="EMBRYO DEFECTIVE 1273"/>
    <property type="match status" value="1"/>
</dbReference>
<keyword evidence="3" id="KW-1185">Reference proteome</keyword>
<name>A0A834T909_9FABA</name>
<gene>
    <name evidence="2" type="ORF">G2W53_031376</name>
</gene>
<evidence type="ECO:0000313" key="3">
    <source>
        <dbReference type="Proteomes" id="UP000634136"/>
    </source>
</evidence>
<keyword evidence="1" id="KW-0472">Membrane</keyword>
<comment type="caution">
    <text evidence="2">The sequence shown here is derived from an EMBL/GenBank/DDBJ whole genome shotgun (WGS) entry which is preliminary data.</text>
</comment>
<dbReference type="Proteomes" id="UP000634136">
    <property type="component" value="Unassembled WGS sequence"/>
</dbReference>
<reference evidence="2" key="1">
    <citation type="submission" date="2020-09" db="EMBL/GenBank/DDBJ databases">
        <title>Genome-Enabled Discovery of Anthraquinone Biosynthesis in Senna tora.</title>
        <authorList>
            <person name="Kang S.-H."/>
            <person name="Pandey R.P."/>
            <person name="Lee C.-M."/>
            <person name="Sim J.-S."/>
            <person name="Jeong J.-T."/>
            <person name="Choi B.-S."/>
            <person name="Jung M."/>
            <person name="Ginzburg D."/>
            <person name="Zhao K."/>
            <person name="Won S.Y."/>
            <person name="Oh T.-J."/>
            <person name="Yu Y."/>
            <person name="Kim N.-H."/>
            <person name="Lee O.R."/>
            <person name="Lee T.-H."/>
            <person name="Bashyal P."/>
            <person name="Kim T.-S."/>
            <person name="Lee W.-H."/>
            <person name="Kawkins C."/>
            <person name="Kim C.-K."/>
            <person name="Kim J.S."/>
            <person name="Ahn B.O."/>
            <person name="Rhee S.Y."/>
            <person name="Sohng J.K."/>
        </authorList>
    </citation>
    <scope>NUCLEOTIDE SEQUENCE</scope>
    <source>
        <tissue evidence="2">Leaf</tissue>
    </source>
</reference>
<organism evidence="2 3">
    <name type="scientific">Senna tora</name>
    <dbReference type="NCBI Taxonomy" id="362788"/>
    <lineage>
        <taxon>Eukaryota</taxon>
        <taxon>Viridiplantae</taxon>
        <taxon>Streptophyta</taxon>
        <taxon>Embryophyta</taxon>
        <taxon>Tracheophyta</taxon>
        <taxon>Spermatophyta</taxon>
        <taxon>Magnoliopsida</taxon>
        <taxon>eudicotyledons</taxon>
        <taxon>Gunneridae</taxon>
        <taxon>Pentapetalae</taxon>
        <taxon>rosids</taxon>
        <taxon>fabids</taxon>
        <taxon>Fabales</taxon>
        <taxon>Fabaceae</taxon>
        <taxon>Caesalpinioideae</taxon>
        <taxon>Cassia clade</taxon>
        <taxon>Senna</taxon>
    </lineage>
</organism>
<sequence length="227" mass="25849">MALLPSLAISSTPKFRVKPFLDQPCKLQSCSAIHIPHQTFSTRTCSIKVSMAEHNEPNEVKTQIKIMKEKLREALPVSIKEFPWNKAERKLLDRLISLARKALNWSLVLFFVFSSISDIVYTLSMNRELIIPFGLFVGCLVADFLKETSQELFHSPEENGLKQHVLGMYCFFVFLKMISACFGIQAQVFLLHVANGGLMQALWYWRSSREDVKNGEERKCSSGLEAS</sequence>
<protein>
    <submittedName>
        <fullName evidence="2">Myb proto-oncogene protein</fullName>
    </submittedName>
</protein>